<evidence type="ECO:0000256" key="1">
    <source>
        <dbReference type="ARBA" id="ARBA00005564"/>
    </source>
</evidence>
<dbReference type="InterPro" id="IPR050282">
    <property type="entry name" value="Cycloisomerase_2"/>
</dbReference>
<dbReference type="AlphaFoldDB" id="A0A1H8IZP8"/>
<name>A0A1H8IZP8_9FIRM</name>
<gene>
    <name evidence="2" type="ORF">SAMN05216454_11026</name>
</gene>
<dbReference type="InterPro" id="IPR011048">
    <property type="entry name" value="Haem_d1_sf"/>
</dbReference>
<dbReference type="Gene3D" id="2.130.10.10">
    <property type="entry name" value="YVTN repeat-like/Quinoprotein amine dehydrogenase"/>
    <property type="match status" value="1"/>
</dbReference>
<dbReference type="GO" id="GO:0017057">
    <property type="term" value="F:6-phosphogluconolactonase activity"/>
    <property type="evidence" value="ECO:0007669"/>
    <property type="project" value="TreeGrafter"/>
</dbReference>
<dbReference type="STRING" id="215200.SAMN05216454_11026"/>
<dbReference type="Pfam" id="PF10282">
    <property type="entry name" value="Lactonase"/>
    <property type="match status" value="1"/>
</dbReference>
<organism evidence="2 3">
    <name type="scientific">Peptostreptococcus russellii</name>
    <dbReference type="NCBI Taxonomy" id="215200"/>
    <lineage>
        <taxon>Bacteria</taxon>
        <taxon>Bacillati</taxon>
        <taxon>Bacillota</taxon>
        <taxon>Clostridia</taxon>
        <taxon>Peptostreptococcales</taxon>
        <taxon>Peptostreptococcaceae</taxon>
        <taxon>Peptostreptococcus</taxon>
    </lineage>
</organism>
<dbReference type="OrthoDB" id="9790815at2"/>
<dbReference type="GO" id="GO:0005829">
    <property type="term" value="C:cytosol"/>
    <property type="evidence" value="ECO:0007669"/>
    <property type="project" value="TreeGrafter"/>
</dbReference>
<evidence type="ECO:0000313" key="3">
    <source>
        <dbReference type="Proteomes" id="UP000199512"/>
    </source>
</evidence>
<dbReference type="PANTHER" id="PTHR30344:SF1">
    <property type="entry name" value="6-PHOSPHOGLUCONOLACTONASE"/>
    <property type="match status" value="1"/>
</dbReference>
<accession>A0A1H8IZP8</accession>
<dbReference type="EMBL" id="FODF01000010">
    <property type="protein sequence ID" value="SEN73962.1"/>
    <property type="molecule type" value="Genomic_DNA"/>
</dbReference>
<protein>
    <submittedName>
        <fullName evidence="2">6-phosphogluconolactonase</fullName>
    </submittedName>
</protein>
<dbReference type="InterPro" id="IPR019405">
    <property type="entry name" value="Lactonase_7-beta_prop"/>
</dbReference>
<sequence>MEQLFLSGYTRKNNKGIHIFDVEYDIDRNIKFSKNQLIEESSPTYLAKSANGDRLFSITARDGGGVASYKKENGKYVLVDTLAGMIKAPCHLYFDEKKNLVYSSNYHMGRLDIIGVDDNLELERKSTIQFNGKGKVSPDQDSSKCHMSIKDPFDKYLIVIDLGDDAVHTYYITEDGNHRLISTYKTEAGMGPRHIVFSKDGRKAYLIGELNSRIDILNYDFSSGEFSYVDSISTIPNDYDGKNTAAAIKISSDGEFLYASNRGHNSIAAFKILEDGSLELLQLLKTEGDTPRDFNFNSDERFVFIGHQNGDYVKVFKRNKKTGKLEYLKGMDIEAAETVCVVE</sequence>
<dbReference type="InterPro" id="IPR015943">
    <property type="entry name" value="WD40/YVTN_repeat-like_dom_sf"/>
</dbReference>
<proteinExistence type="inferred from homology"/>
<dbReference type="PANTHER" id="PTHR30344">
    <property type="entry name" value="6-PHOSPHOGLUCONOLACTONASE-RELATED"/>
    <property type="match status" value="1"/>
</dbReference>
<comment type="similarity">
    <text evidence="1">Belongs to the cycloisomerase 2 family.</text>
</comment>
<dbReference type="SUPFAM" id="SSF51004">
    <property type="entry name" value="C-terminal (heme d1) domain of cytochrome cd1-nitrite reductase"/>
    <property type="match status" value="1"/>
</dbReference>
<dbReference type="Proteomes" id="UP000199512">
    <property type="component" value="Unassembled WGS sequence"/>
</dbReference>
<evidence type="ECO:0000313" key="2">
    <source>
        <dbReference type="EMBL" id="SEN73962.1"/>
    </source>
</evidence>
<keyword evidence="3" id="KW-1185">Reference proteome</keyword>
<reference evidence="2 3" key="1">
    <citation type="submission" date="2016-10" db="EMBL/GenBank/DDBJ databases">
        <authorList>
            <person name="de Groot N.N."/>
        </authorList>
    </citation>
    <scope>NUCLEOTIDE SEQUENCE [LARGE SCALE GENOMIC DNA]</scope>
    <source>
        <strain evidence="2 3">Calf135</strain>
    </source>
</reference>
<dbReference type="RefSeq" id="WP_091975780.1">
    <property type="nucleotide sequence ID" value="NZ_FODF01000010.1"/>
</dbReference>